<feature type="domain" description="HAMP" evidence="17">
    <location>
        <begin position="205"/>
        <end position="257"/>
    </location>
</feature>
<evidence type="ECO:0000256" key="12">
    <source>
        <dbReference type="PROSITE-ProRule" id="PRU00169"/>
    </source>
</evidence>
<dbReference type="EC" id="2.7.13.3" evidence="3"/>
<evidence type="ECO:0000256" key="2">
    <source>
        <dbReference type="ARBA" id="ARBA00004651"/>
    </source>
</evidence>
<evidence type="ECO:0000256" key="13">
    <source>
        <dbReference type="SAM" id="Coils"/>
    </source>
</evidence>
<evidence type="ECO:0000313" key="18">
    <source>
        <dbReference type="EMBL" id="KIL51252.1"/>
    </source>
</evidence>
<dbReference type="SUPFAM" id="SSF55785">
    <property type="entry name" value="PYP-like sensor domain (PAS domain)"/>
    <property type="match status" value="1"/>
</dbReference>
<evidence type="ECO:0000256" key="14">
    <source>
        <dbReference type="SAM" id="Phobius"/>
    </source>
</evidence>
<dbReference type="InterPro" id="IPR035965">
    <property type="entry name" value="PAS-like_dom_sf"/>
</dbReference>
<dbReference type="PATRIC" id="fig|135826.4.peg.758"/>
<dbReference type="GO" id="GO:0000155">
    <property type="term" value="F:phosphorelay sensor kinase activity"/>
    <property type="evidence" value="ECO:0007669"/>
    <property type="project" value="InterPro"/>
</dbReference>
<keyword evidence="14" id="KW-0812">Transmembrane</keyword>
<evidence type="ECO:0000313" key="19">
    <source>
        <dbReference type="Proteomes" id="UP000031950"/>
    </source>
</evidence>
<dbReference type="PANTHER" id="PTHR43547">
    <property type="entry name" value="TWO-COMPONENT HISTIDINE KINASE"/>
    <property type="match status" value="1"/>
</dbReference>
<evidence type="ECO:0000256" key="6">
    <source>
        <dbReference type="ARBA" id="ARBA00022679"/>
    </source>
</evidence>
<dbReference type="PROSITE" id="PS50110">
    <property type="entry name" value="RESPONSE_REGULATORY"/>
    <property type="match status" value="1"/>
</dbReference>
<organism evidence="18 19">
    <name type="scientific">Jeotgalibacillus alimentarius</name>
    <dbReference type="NCBI Taxonomy" id="135826"/>
    <lineage>
        <taxon>Bacteria</taxon>
        <taxon>Bacillati</taxon>
        <taxon>Bacillota</taxon>
        <taxon>Bacilli</taxon>
        <taxon>Bacillales</taxon>
        <taxon>Caryophanaceae</taxon>
        <taxon>Jeotgalibacillus</taxon>
    </lineage>
</organism>
<dbReference type="Pfam" id="PF00672">
    <property type="entry name" value="HAMP"/>
    <property type="match status" value="1"/>
</dbReference>
<dbReference type="FunFam" id="1.10.287.130:FF:000001">
    <property type="entry name" value="Two-component sensor histidine kinase"/>
    <property type="match status" value="1"/>
</dbReference>
<evidence type="ECO:0000256" key="1">
    <source>
        <dbReference type="ARBA" id="ARBA00000085"/>
    </source>
</evidence>
<dbReference type="InterPro" id="IPR005467">
    <property type="entry name" value="His_kinase_dom"/>
</dbReference>
<dbReference type="SMART" id="SM00448">
    <property type="entry name" value="REC"/>
    <property type="match status" value="1"/>
</dbReference>
<dbReference type="InterPro" id="IPR036097">
    <property type="entry name" value="HisK_dim/P_sf"/>
</dbReference>
<dbReference type="Pfam" id="PF02518">
    <property type="entry name" value="HATPase_c"/>
    <property type="match status" value="1"/>
</dbReference>
<dbReference type="Gene3D" id="1.10.287.130">
    <property type="match status" value="1"/>
</dbReference>
<dbReference type="PANTHER" id="PTHR43547:SF2">
    <property type="entry name" value="HYBRID SIGNAL TRANSDUCTION HISTIDINE KINASE C"/>
    <property type="match status" value="1"/>
</dbReference>
<dbReference type="SMART" id="SM00387">
    <property type="entry name" value="HATPase_c"/>
    <property type="match status" value="1"/>
</dbReference>
<evidence type="ECO:0000256" key="3">
    <source>
        <dbReference type="ARBA" id="ARBA00012438"/>
    </source>
</evidence>
<dbReference type="Proteomes" id="UP000031950">
    <property type="component" value="Unassembled WGS sequence"/>
</dbReference>
<dbReference type="PROSITE" id="PS50885">
    <property type="entry name" value="HAMP"/>
    <property type="match status" value="1"/>
</dbReference>
<evidence type="ECO:0000259" key="17">
    <source>
        <dbReference type="PROSITE" id="PS50885"/>
    </source>
</evidence>
<protein>
    <recommendedName>
        <fullName evidence="3">histidine kinase</fullName>
        <ecNumber evidence="3">2.7.13.3</ecNumber>
    </recommendedName>
</protein>
<dbReference type="GO" id="GO:0005524">
    <property type="term" value="F:ATP binding"/>
    <property type="evidence" value="ECO:0007669"/>
    <property type="project" value="UniProtKB-KW"/>
</dbReference>
<keyword evidence="11 14" id="KW-0472">Membrane</keyword>
<dbReference type="InterPro" id="IPR003660">
    <property type="entry name" value="HAMP_dom"/>
</dbReference>
<evidence type="ECO:0000256" key="10">
    <source>
        <dbReference type="ARBA" id="ARBA00023012"/>
    </source>
</evidence>
<gene>
    <name evidence="18" type="ORF">KP77_07640</name>
</gene>
<dbReference type="InterPro" id="IPR036890">
    <property type="entry name" value="HATPase_C_sf"/>
</dbReference>
<evidence type="ECO:0000259" key="16">
    <source>
        <dbReference type="PROSITE" id="PS50110"/>
    </source>
</evidence>
<evidence type="ECO:0000256" key="8">
    <source>
        <dbReference type="ARBA" id="ARBA00022777"/>
    </source>
</evidence>
<dbReference type="InterPro" id="IPR003661">
    <property type="entry name" value="HisK_dim/P_dom"/>
</dbReference>
<dbReference type="InterPro" id="IPR004358">
    <property type="entry name" value="Sig_transdc_His_kin-like_C"/>
</dbReference>
<dbReference type="AlphaFoldDB" id="A0A0C2VQP5"/>
<dbReference type="FunFam" id="3.30.565.10:FF:000006">
    <property type="entry name" value="Sensor histidine kinase WalK"/>
    <property type="match status" value="1"/>
</dbReference>
<dbReference type="CDD" id="cd00082">
    <property type="entry name" value="HisKA"/>
    <property type="match status" value="1"/>
</dbReference>
<dbReference type="Gene3D" id="3.40.50.2300">
    <property type="match status" value="1"/>
</dbReference>
<reference evidence="18 19" key="1">
    <citation type="submission" date="2015-01" db="EMBL/GenBank/DDBJ databases">
        <title>Genome sequence of Jeotgalibacillus alimentarius.</title>
        <authorList>
            <person name="Goh K.M."/>
            <person name="Chan K.-G."/>
            <person name="Yaakop A.S."/>
            <person name="Ee R."/>
            <person name="Gan H.M."/>
            <person name="Chan C.S."/>
        </authorList>
    </citation>
    <scope>NUCLEOTIDE SEQUENCE [LARGE SCALE GENOMIC DNA]</scope>
    <source>
        <strain evidence="18 19">YKJ-13</strain>
    </source>
</reference>
<dbReference type="SMART" id="SM00388">
    <property type="entry name" value="HisKA"/>
    <property type="match status" value="1"/>
</dbReference>
<dbReference type="Pfam" id="PF00512">
    <property type="entry name" value="HisKA"/>
    <property type="match status" value="1"/>
</dbReference>
<dbReference type="InterPro" id="IPR011006">
    <property type="entry name" value="CheY-like_superfamily"/>
</dbReference>
<dbReference type="GO" id="GO:0005886">
    <property type="term" value="C:plasma membrane"/>
    <property type="evidence" value="ECO:0007669"/>
    <property type="project" value="UniProtKB-SubCell"/>
</dbReference>
<comment type="subcellular location">
    <subcellularLocation>
        <location evidence="2">Cell membrane</location>
        <topology evidence="2">Multi-pass membrane protein</topology>
    </subcellularLocation>
</comment>
<feature type="modified residue" description="4-aspartylphosphate" evidence="12">
    <location>
        <position position="854"/>
    </location>
</feature>
<keyword evidence="8 18" id="KW-0418">Kinase</keyword>
<dbReference type="EMBL" id="JXRQ01000015">
    <property type="protein sequence ID" value="KIL51252.1"/>
    <property type="molecule type" value="Genomic_DNA"/>
</dbReference>
<keyword evidence="19" id="KW-1185">Reference proteome</keyword>
<evidence type="ECO:0000256" key="4">
    <source>
        <dbReference type="ARBA" id="ARBA00022475"/>
    </source>
</evidence>
<dbReference type="PRINTS" id="PR00344">
    <property type="entry name" value="BCTRLSENSOR"/>
</dbReference>
<name>A0A0C2VQP5_9BACL</name>
<evidence type="ECO:0000256" key="9">
    <source>
        <dbReference type="ARBA" id="ARBA00022840"/>
    </source>
</evidence>
<sequence length="918" mass="104678">MRTMRSKYLMIAAGASLIVVLTYLFITLYMNDYQKDLLAEQDEIFEKQEAASNLADSLNEVFFRARGVYAFQSEFERERLSEALLEYDQAVREYEVLELTGGEQLMVSELRGFMQEYETVTLPAALNLAEQGDYESLITLSQTGVNLAVNDFVSYTKQTESALENRMSEVTEQSINSMTSAFTLSLVITGLLVLLIILFLWRTIHSIVKPIEKLHKAALDVQHGGKPIIETSSRNDELGSLTDSFIDMTAYLQQNEEELQAQNEELIAQQEAMHEQQDQLAVTLAETQETKGRLEIFNDLNHVLSNTSNRYKFLDEMVRHMERLYAFDQVMMYMADRSAYSAINVPAEKINQILQAPLYSDERGMRVRKRLAKSEEDSLHTVKSYVYDLTAEITNATGETIGVFRANRYGRPFGEDECEEIEGLVKRMSIAFERLLAFDEIKYARELTQDMLDNMTEGLQLINKDRCMVQHNQALCRLLNIDPTEEEKNECDEWLGRIASSVNEEDELKDFFESSIQSSFNGTRSIRYTLKTSDESLRVFEVYGMSVYRDREWTGTIFVHRDITKDYEVDQMKSELVSTVSHELRTPLSSVLGFAELLLTKEMKPEKQKRYIETIHKEAKRLTNLINDFLDLQRMESGRQEYHMNEVRLDELVVDILEKVNIPATHALILKDQMDNNVILGDRERLTQVMTNLLNNAVKFSPQGGDIIVLLCNRSGRACVSVEDQGIGIPEGEMNHLFQKFRRVDNSETRKIGGTGLGLAICKEIVQRHDGDIYATSEPGHGSAFHIELPLLRENRSHSISGNEKILLLEDDPSLALLIADELKSNGFSVIHHYQPERAIEAAATGTFSGIVVDLMLGDGLNGWDVIRQIREQEENEALPIVVSSALDEDTEKVRQYHITAYLTKPYPPEALSAAFRK</sequence>
<dbReference type="SUPFAM" id="SSF47384">
    <property type="entry name" value="Homodimeric domain of signal transducing histidine kinase"/>
    <property type="match status" value="1"/>
</dbReference>
<dbReference type="SUPFAM" id="SSF55874">
    <property type="entry name" value="ATPase domain of HSP90 chaperone/DNA topoisomerase II/histidine kinase"/>
    <property type="match status" value="1"/>
</dbReference>
<dbReference type="STRING" id="135826.KP77_07640"/>
<evidence type="ECO:0000259" key="15">
    <source>
        <dbReference type="PROSITE" id="PS50109"/>
    </source>
</evidence>
<dbReference type="SUPFAM" id="SSF52172">
    <property type="entry name" value="CheY-like"/>
    <property type="match status" value="1"/>
</dbReference>
<feature type="domain" description="Histidine kinase" evidence="15">
    <location>
        <begin position="579"/>
        <end position="793"/>
    </location>
</feature>
<dbReference type="Gene3D" id="3.30.565.10">
    <property type="entry name" value="Histidine kinase-like ATPase, C-terminal domain"/>
    <property type="match status" value="1"/>
</dbReference>
<keyword evidence="5 12" id="KW-0597">Phosphoprotein</keyword>
<dbReference type="Gene3D" id="3.30.450.20">
    <property type="entry name" value="PAS domain"/>
    <property type="match status" value="1"/>
</dbReference>
<feature type="coiled-coil region" evidence="13">
    <location>
        <begin position="249"/>
        <end position="279"/>
    </location>
</feature>
<feature type="transmembrane region" description="Helical" evidence="14">
    <location>
        <begin position="181"/>
        <end position="201"/>
    </location>
</feature>
<dbReference type="InterPro" id="IPR003594">
    <property type="entry name" value="HATPase_dom"/>
</dbReference>
<dbReference type="Gene3D" id="6.10.340.10">
    <property type="match status" value="1"/>
</dbReference>
<feature type="transmembrane region" description="Helical" evidence="14">
    <location>
        <begin position="6"/>
        <end position="26"/>
    </location>
</feature>
<dbReference type="InterPro" id="IPR001789">
    <property type="entry name" value="Sig_transdc_resp-reg_receiver"/>
</dbReference>
<comment type="catalytic activity">
    <reaction evidence="1">
        <text>ATP + protein L-histidine = ADP + protein N-phospho-L-histidine.</text>
        <dbReference type="EC" id="2.7.13.3"/>
    </reaction>
</comment>
<dbReference type="CDD" id="cd06225">
    <property type="entry name" value="HAMP"/>
    <property type="match status" value="1"/>
</dbReference>
<keyword evidence="7" id="KW-0547">Nucleotide-binding</keyword>
<keyword evidence="4" id="KW-1003">Cell membrane</keyword>
<dbReference type="PROSITE" id="PS50109">
    <property type="entry name" value="HIS_KIN"/>
    <property type="match status" value="1"/>
</dbReference>
<proteinExistence type="predicted"/>
<keyword evidence="14" id="KW-1133">Transmembrane helix</keyword>
<dbReference type="Pfam" id="PF00072">
    <property type="entry name" value="Response_reg"/>
    <property type="match status" value="1"/>
</dbReference>
<keyword evidence="10" id="KW-0902">Two-component regulatory system</keyword>
<feature type="domain" description="Response regulatory" evidence="16">
    <location>
        <begin position="805"/>
        <end position="918"/>
    </location>
</feature>
<dbReference type="CDD" id="cd16922">
    <property type="entry name" value="HATPase_EvgS-ArcB-TorS-like"/>
    <property type="match status" value="1"/>
</dbReference>
<keyword evidence="6 18" id="KW-0808">Transferase</keyword>
<keyword evidence="9" id="KW-0067">ATP-binding</keyword>
<comment type="caution">
    <text evidence="18">The sequence shown here is derived from an EMBL/GenBank/DDBJ whole genome shotgun (WGS) entry which is preliminary data.</text>
</comment>
<keyword evidence="13" id="KW-0175">Coiled coil</keyword>
<evidence type="ECO:0000256" key="7">
    <source>
        <dbReference type="ARBA" id="ARBA00022741"/>
    </source>
</evidence>
<evidence type="ECO:0000256" key="5">
    <source>
        <dbReference type="ARBA" id="ARBA00022553"/>
    </source>
</evidence>
<evidence type="ECO:0000256" key="11">
    <source>
        <dbReference type="ARBA" id="ARBA00023136"/>
    </source>
</evidence>
<accession>A0A0C2VQP5</accession>